<evidence type="ECO:0000313" key="1">
    <source>
        <dbReference type="EMBL" id="SJM33511.1"/>
    </source>
</evidence>
<dbReference type="EMBL" id="FUIG01000043">
    <property type="protein sequence ID" value="SJM33511.1"/>
    <property type="molecule type" value="Genomic_DNA"/>
</dbReference>
<reference evidence="2" key="1">
    <citation type="submission" date="2016-12" db="EMBL/GenBank/DDBJ databases">
        <authorList>
            <person name="Brunel B."/>
        </authorList>
    </citation>
    <scope>NUCLEOTIDE SEQUENCE [LARGE SCALE GENOMIC DNA]</scope>
</reference>
<evidence type="ECO:0000313" key="2">
    <source>
        <dbReference type="Proteomes" id="UP000245698"/>
    </source>
</evidence>
<organism evidence="1 2">
    <name type="scientific">Mesorhizobium delmotii</name>
    <dbReference type="NCBI Taxonomy" id="1631247"/>
    <lineage>
        <taxon>Bacteria</taxon>
        <taxon>Pseudomonadati</taxon>
        <taxon>Pseudomonadota</taxon>
        <taxon>Alphaproteobacteria</taxon>
        <taxon>Hyphomicrobiales</taxon>
        <taxon>Phyllobacteriaceae</taxon>
        <taxon>Mesorhizobium</taxon>
    </lineage>
</organism>
<proteinExistence type="predicted"/>
<keyword evidence="2" id="KW-1185">Reference proteome</keyword>
<accession>A0A2P9AQT3</accession>
<dbReference type="AlphaFoldDB" id="A0A2P9AQT3"/>
<dbReference type="Proteomes" id="UP000245698">
    <property type="component" value="Unassembled WGS sequence"/>
</dbReference>
<gene>
    <name evidence="1" type="ORF">BQ8482_350155</name>
</gene>
<sequence length="107" mass="11880">MYKYILAAKECKKKLKSVFQIAVSGQRLGFFGVGSGHLSHARGLWKLPTVASAPPDPQVRQHWRPYMVAHRLTFDAQIASELSVEILGTPKGNRTPVPAVRGRCPDR</sequence>
<name>A0A2P9AQT3_9HYPH</name>
<protein>
    <submittedName>
        <fullName evidence="1">Uncharacterized protein</fullName>
    </submittedName>
</protein>